<organism evidence="7 8">
    <name type="scientific">Zygosaccharomyces bailii (strain CLIB 213 / ATCC 58445 / CBS 680 / BCRC 21525 / NBRC 1098 / NCYC 1416 / NRRL Y-2227)</name>
    <dbReference type="NCBI Taxonomy" id="1333698"/>
    <lineage>
        <taxon>Eukaryota</taxon>
        <taxon>Fungi</taxon>
        <taxon>Dikarya</taxon>
        <taxon>Ascomycota</taxon>
        <taxon>Saccharomycotina</taxon>
        <taxon>Saccharomycetes</taxon>
        <taxon>Saccharomycetales</taxon>
        <taxon>Saccharomycetaceae</taxon>
        <taxon>Zygosaccharomyces</taxon>
    </lineage>
</organism>
<dbReference type="AlphaFoldDB" id="A0A8J2T839"/>
<accession>A0A8J2T839</accession>
<comment type="subcellular location">
    <subcellularLocation>
        <location evidence="2">Cytoplasm</location>
    </subcellularLocation>
</comment>
<name>A0A8J2T839_ZYGB2</name>
<proteinExistence type="inferred from homology"/>
<feature type="domain" description="TLDc" evidence="6">
    <location>
        <begin position="279"/>
        <end position="506"/>
    </location>
</feature>
<dbReference type="GO" id="GO:0005634">
    <property type="term" value="C:nucleus"/>
    <property type="evidence" value="ECO:0007669"/>
    <property type="project" value="TreeGrafter"/>
</dbReference>
<evidence type="ECO:0000256" key="5">
    <source>
        <dbReference type="ARBA" id="ARBA00022490"/>
    </source>
</evidence>
<comment type="function">
    <text evidence="1">May be involved in a process influencing telomere capping.</text>
</comment>
<evidence type="ECO:0000313" key="7">
    <source>
        <dbReference type="EMBL" id="CDF90710.1"/>
    </source>
</evidence>
<protein>
    <recommendedName>
        <fullName evidence="4">Restriction of telomere capping protein 5</fullName>
    </recommendedName>
</protein>
<dbReference type="InterPro" id="IPR006571">
    <property type="entry name" value="TLDc_dom"/>
</dbReference>
<dbReference type="SMART" id="SM00584">
    <property type="entry name" value="TLDc"/>
    <property type="match status" value="1"/>
</dbReference>
<sequence>MGQGSSHATAVQEKPTLTSNAEILKYFNDRAAHQFTVPELISFKNKTGKDRDSKISNEEITRWLCVPKESILLREMIFNFIQVLTNFPLIKDAYESVGAIGLLKAIILANPQRCKKYVGSDSYNPLKLWFIALSLQKTIKEDPNMSSSISSNETFDLKNILETYDHIHVEDLSISSEYMLPFLTWLLLLTTYCPTNNCQMKDQSMFDGWHSYKHSAMNIMRSMNVELSYVNYRQFSNAITTIAPSIFAPLEKIMEHLLYADSELVECPLDWKNNIELSRVLTPALLAQLSTALHRQLTTYHLQKLYMGREHGFSMRSFQAKAFKWNAPSILFVQGKRIVDDEEYSRRNPRYRKFLHEYPRLKEEEVDPLCEELYPTKNKIVLAVYLSEPWKVTNKEFFGGANTTVVQLSPTQDVFKASQQDVIYFNTIGGGIGVGNRQPSIKPTQKCYSPGNVSLTLDSALEFAVFRHVGHGGTIHPGLLLARNNMENKQLETKMLVQDVEVWGCGGKKELEEQLQQWQWEEKEAKRRQQINLRSIGEDRSLLEMAGLVGQAQSGGSI</sequence>
<dbReference type="Pfam" id="PF07534">
    <property type="entry name" value="TLD"/>
    <property type="match status" value="1"/>
</dbReference>
<keyword evidence="8" id="KW-1185">Reference proteome</keyword>
<evidence type="ECO:0000256" key="2">
    <source>
        <dbReference type="ARBA" id="ARBA00004496"/>
    </source>
</evidence>
<dbReference type="GO" id="GO:0005737">
    <property type="term" value="C:cytoplasm"/>
    <property type="evidence" value="ECO:0007669"/>
    <property type="project" value="UniProtKB-SubCell"/>
</dbReference>
<dbReference type="EMBL" id="HG316461">
    <property type="protein sequence ID" value="CDF90710.1"/>
    <property type="molecule type" value="Genomic_DNA"/>
</dbReference>
<dbReference type="PANTHER" id="PTHR23354">
    <property type="entry name" value="NUCLEOLAR PROTEIN 7/ESTROGEN RECEPTOR COACTIVATOR-RELATED"/>
    <property type="match status" value="1"/>
</dbReference>
<evidence type="ECO:0000256" key="4">
    <source>
        <dbReference type="ARBA" id="ARBA00015163"/>
    </source>
</evidence>
<dbReference type="GO" id="GO:0006979">
    <property type="term" value="P:response to oxidative stress"/>
    <property type="evidence" value="ECO:0007669"/>
    <property type="project" value="TreeGrafter"/>
</dbReference>
<reference evidence="8" key="1">
    <citation type="journal article" date="2013" name="Genome Announc.">
        <title>Genome sequence of the food spoilage yeast Zygosaccharomyces bailii CLIB 213(T).</title>
        <authorList>
            <person name="Galeote V."/>
            <person name="Bigey F."/>
            <person name="Devillers H."/>
            <person name="Neuveglise C."/>
            <person name="Dequin S."/>
        </authorList>
    </citation>
    <scope>NUCLEOTIDE SEQUENCE [LARGE SCALE GENOMIC DNA]</scope>
    <source>
        <strain evidence="8">CLIB 213 / ATCC 58445 / CBS 680 / CCRC 21525 / NBRC 1098 / NCYC 1416 / NRRL Y-2227</strain>
    </source>
</reference>
<dbReference type="PROSITE" id="PS51886">
    <property type="entry name" value="TLDC"/>
    <property type="match status" value="1"/>
</dbReference>
<keyword evidence="5" id="KW-0963">Cytoplasm</keyword>
<evidence type="ECO:0000313" key="8">
    <source>
        <dbReference type="Proteomes" id="UP000019375"/>
    </source>
</evidence>
<comment type="similarity">
    <text evidence="3">Belongs to the RTC5 family.</text>
</comment>
<evidence type="ECO:0000256" key="3">
    <source>
        <dbReference type="ARBA" id="ARBA00006731"/>
    </source>
</evidence>
<dbReference type="OrthoDB" id="289228at2759"/>
<dbReference type="Proteomes" id="UP000019375">
    <property type="component" value="Unassembled WGS sequence"/>
</dbReference>
<evidence type="ECO:0000259" key="6">
    <source>
        <dbReference type="PROSITE" id="PS51886"/>
    </source>
</evidence>
<gene>
    <name evidence="7" type="ORF">BN860_01156g</name>
</gene>
<evidence type="ECO:0000256" key="1">
    <source>
        <dbReference type="ARBA" id="ARBA00002738"/>
    </source>
</evidence>
<dbReference type="PANTHER" id="PTHR23354:SF130">
    <property type="entry name" value="RESTRICTION OF TELOMERE CAPPING PROTEIN 5"/>
    <property type="match status" value="1"/>
</dbReference>